<gene>
    <name evidence="7" type="ORF">JG687_00018031</name>
    <name evidence="8" type="ORF">PC110_g5496</name>
    <name evidence="2" type="ORF">PC113_g3973</name>
    <name evidence="3" type="ORF">PC115_g1817</name>
    <name evidence="4" type="ORF">PC117_g4106</name>
    <name evidence="5" type="ORF">PC118_g1604</name>
    <name evidence="6" type="ORF">PC129_g7378</name>
</gene>
<dbReference type="Proteomes" id="UP000736787">
    <property type="component" value="Unassembled WGS sequence"/>
</dbReference>
<keyword evidence="1" id="KW-1133">Transmembrane helix</keyword>
<keyword evidence="9" id="KW-1185">Reference proteome</keyword>
<organism evidence="8 9">
    <name type="scientific">Phytophthora cactorum</name>
    <dbReference type="NCBI Taxonomy" id="29920"/>
    <lineage>
        <taxon>Eukaryota</taxon>
        <taxon>Sar</taxon>
        <taxon>Stramenopiles</taxon>
        <taxon>Oomycota</taxon>
        <taxon>Peronosporomycetes</taxon>
        <taxon>Peronosporales</taxon>
        <taxon>Peronosporaceae</taxon>
        <taxon>Phytophthora</taxon>
    </lineage>
</organism>
<dbReference type="EMBL" id="RCMI01000024">
    <property type="protein sequence ID" value="KAG2941717.1"/>
    <property type="molecule type" value="Genomic_DNA"/>
</dbReference>
<proteinExistence type="predicted"/>
<dbReference type="Proteomes" id="UP000251314">
    <property type="component" value="Unassembled WGS sequence"/>
</dbReference>
<feature type="transmembrane region" description="Helical" evidence="1">
    <location>
        <begin position="16"/>
        <end position="36"/>
    </location>
</feature>
<dbReference type="EMBL" id="RCML01000021">
    <property type="protein sequence ID" value="KAG2997901.1"/>
    <property type="molecule type" value="Genomic_DNA"/>
</dbReference>
<evidence type="ECO:0000313" key="2">
    <source>
        <dbReference type="EMBL" id="KAG2865133.1"/>
    </source>
</evidence>
<dbReference type="Proteomes" id="UP000735874">
    <property type="component" value="Unassembled WGS sequence"/>
</dbReference>
<evidence type="ECO:0000313" key="9">
    <source>
        <dbReference type="Proteomes" id="UP000251314"/>
    </source>
</evidence>
<dbReference type="EMBL" id="RCMK01000062">
    <property type="protein sequence ID" value="KAG2950864.1"/>
    <property type="molecule type" value="Genomic_DNA"/>
</dbReference>
<dbReference type="EMBL" id="JAENGZ010002316">
    <property type="protein sequence ID" value="KAG6944123.1"/>
    <property type="molecule type" value="Genomic_DNA"/>
</dbReference>
<comment type="caution">
    <text evidence="8">The sequence shown here is derived from an EMBL/GenBank/DDBJ whole genome shotgun (WGS) entry which is preliminary data.</text>
</comment>
<dbReference type="Proteomes" id="UP000774804">
    <property type="component" value="Unassembled WGS sequence"/>
</dbReference>
<evidence type="ECO:0000313" key="3">
    <source>
        <dbReference type="EMBL" id="KAG2941717.1"/>
    </source>
</evidence>
<reference evidence="7" key="3">
    <citation type="submission" date="2021-01" db="EMBL/GenBank/DDBJ databases">
        <title>Phytophthora aleatoria, a newly-described species from Pinus radiata is distinct from Phytophthora cactorum isolates based on comparative genomics.</title>
        <authorList>
            <person name="Mcdougal R."/>
            <person name="Panda P."/>
            <person name="Williams N."/>
            <person name="Studholme D.J."/>
        </authorList>
    </citation>
    <scope>NUCLEOTIDE SEQUENCE</scope>
    <source>
        <strain evidence="7">NZFS 3830</strain>
    </source>
</reference>
<dbReference type="EMBL" id="RCMG01000064">
    <property type="protein sequence ID" value="KAG2865133.1"/>
    <property type="molecule type" value="Genomic_DNA"/>
</dbReference>
<dbReference type="Proteomes" id="UP000688947">
    <property type="component" value="Unassembled WGS sequence"/>
</dbReference>
<dbReference type="OrthoDB" id="93093at2759"/>
<name>A0A329SN51_9STRA</name>
<evidence type="ECO:0000256" key="1">
    <source>
        <dbReference type="SAM" id="Phobius"/>
    </source>
</evidence>
<dbReference type="VEuPathDB" id="FungiDB:PC110_g5496"/>
<dbReference type="Proteomes" id="UP000697107">
    <property type="component" value="Unassembled WGS sequence"/>
</dbReference>
<evidence type="ECO:0000313" key="8">
    <source>
        <dbReference type="EMBL" id="RAW38303.1"/>
    </source>
</evidence>
<dbReference type="AlphaFoldDB" id="A0A329SN51"/>
<dbReference type="Proteomes" id="UP000760860">
    <property type="component" value="Unassembled WGS sequence"/>
</dbReference>
<keyword evidence="1" id="KW-0472">Membrane</keyword>
<reference evidence="8 9" key="1">
    <citation type="submission" date="2018-01" db="EMBL/GenBank/DDBJ databases">
        <title>Draft genome of the strawberry crown rot pathogen Phytophthora cactorum.</title>
        <authorList>
            <person name="Armitage A.D."/>
            <person name="Lysoe E."/>
            <person name="Nellist C.F."/>
            <person name="Harrison R.J."/>
            <person name="Brurberg M.B."/>
        </authorList>
    </citation>
    <scope>NUCLEOTIDE SEQUENCE [LARGE SCALE GENOMIC DNA]</scope>
    <source>
        <strain evidence="8 9">10300</strain>
    </source>
</reference>
<dbReference type="EMBL" id="MJFZ01000092">
    <property type="protein sequence ID" value="RAW38303.1"/>
    <property type="molecule type" value="Genomic_DNA"/>
</dbReference>
<dbReference type="EMBL" id="RCMV01000202">
    <property type="protein sequence ID" value="KAG3221901.1"/>
    <property type="molecule type" value="Genomic_DNA"/>
</dbReference>
<evidence type="ECO:0000313" key="6">
    <source>
        <dbReference type="EMBL" id="KAG3221901.1"/>
    </source>
</evidence>
<evidence type="ECO:0000313" key="7">
    <source>
        <dbReference type="EMBL" id="KAG6944123.1"/>
    </source>
</evidence>
<evidence type="ECO:0000313" key="5">
    <source>
        <dbReference type="EMBL" id="KAG2997901.1"/>
    </source>
</evidence>
<evidence type="ECO:0000313" key="4">
    <source>
        <dbReference type="EMBL" id="KAG2950864.1"/>
    </source>
</evidence>
<reference evidence="2" key="2">
    <citation type="submission" date="2018-10" db="EMBL/GenBank/DDBJ databases">
        <title>Effector identification in a new, highly contiguous assembly of the strawberry crown rot pathogen Phytophthora cactorum.</title>
        <authorList>
            <person name="Armitage A.D."/>
            <person name="Nellist C.F."/>
            <person name="Bates H."/>
            <person name="Vickerstaff R.J."/>
            <person name="Harrison R.J."/>
        </authorList>
    </citation>
    <scope>NUCLEOTIDE SEQUENCE</scope>
    <source>
        <strain evidence="2">15-7</strain>
        <strain evidence="3">4032</strain>
        <strain evidence="4">4040</strain>
        <strain evidence="5">P415</strain>
        <strain evidence="6">P421</strain>
    </source>
</reference>
<accession>A0A329SN51</accession>
<keyword evidence="1" id="KW-0812">Transmembrane</keyword>
<protein>
    <submittedName>
        <fullName evidence="8">Uncharacterized protein</fullName>
    </submittedName>
</protein>
<sequence>MLFDSSPLQATTNLNFITSVVADWMFAIYIYILLIIPGSPGTYKLTFLTVPF</sequence>